<dbReference type="GeneID" id="71929127"/>
<accession>A0A8U0A6K4</accession>
<evidence type="ECO:0000313" key="2">
    <source>
        <dbReference type="Proteomes" id="UP000831768"/>
    </source>
</evidence>
<gene>
    <name evidence="1" type="ORF">MW046_13730</name>
</gene>
<proteinExistence type="predicted"/>
<dbReference type="InterPro" id="IPR042100">
    <property type="entry name" value="Bug_dom1"/>
</dbReference>
<dbReference type="Proteomes" id="UP000831768">
    <property type="component" value="Plasmid unnamed1"/>
</dbReference>
<dbReference type="PROSITE" id="PS51257">
    <property type="entry name" value="PROKAR_LIPOPROTEIN"/>
    <property type="match status" value="1"/>
</dbReference>
<reference evidence="1" key="1">
    <citation type="submission" date="2022-04" db="EMBL/GenBank/DDBJ databases">
        <title>Halocatena sp. nov., isolated from a salt lake.</title>
        <authorList>
            <person name="Cui H.-L."/>
        </authorList>
    </citation>
    <scope>NUCLEOTIDE SEQUENCE</scope>
    <source>
        <strain evidence="1">AD-1</strain>
        <plasmid evidence="1">unnamed1</plasmid>
    </source>
</reference>
<dbReference type="InterPro" id="IPR006311">
    <property type="entry name" value="TAT_signal"/>
</dbReference>
<dbReference type="Pfam" id="PF03401">
    <property type="entry name" value="TctC"/>
    <property type="match status" value="1"/>
</dbReference>
<geneLocation type="plasmid" evidence="1 2">
    <name>unnamed1</name>
</geneLocation>
<dbReference type="PANTHER" id="PTHR42928:SF5">
    <property type="entry name" value="BLR1237 PROTEIN"/>
    <property type="match status" value="1"/>
</dbReference>
<dbReference type="Gene3D" id="3.40.190.10">
    <property type="entry name" value="Periplasmic binding protein-like II"/>
    <property type="match status" value="1"/>
</dbReference>
<dbReference type="AlphaFoldDB" id="A0A8U0A6K4"/>
<dbReference type="EMBL" id="CP096020">
    <property type="protein sequence ID" value="UPM44496.1"/>
    <property type="molecule type" value="Genomic_DNA"/>
</dbReference>
<evidence type="ECO:0000313" key="1">
    <source>
        <dbReference type="EMBL" id="UPM44496.1"/>
    </source>
</evidence>
<dbReference type="InterPro" id="IPR005064">
    <property type="entry name" value="BUG"/>
</dbReference>
<dbReference type="PANTHER" id="PTHR42928">
    <property type="entry name" value="TRICARBOXYLATE-BINDING PROTEIN"/>
    <property type="match status" value="1"/>
</dbReference>
<dbReference type="RefSeq" id="WP_247995150.1">
    <property type="nucleotide sequence ID" value="NZ_CP096020.1"/>
</dbReference>
<dbReference type="PROSITE" id="PS51318">
    <property type="entry name" value="TAT"/>
    <property type="match status" value="1"/>
</dbReference>
<organism evidence="1 2">
    <name type="scientific">Halocatena salina</name>
    <dbReference type="NCBI Taxonomy" id="2934340"/>
    <lineage>
        <taxon>Archaea</taxon>
        <taxon>Methanobacteriati</taxon>
        <taxon>Methanobacteriota</taxon>
        <taxon>Stenosarchaea group</taxon>
        <taxon>Halobacteria</taxon>
        <taxon>Halobacteriales</taxon>
        <taxon>Natronomonadaceae</taxon>
        <taxon>Halocatena</taxon>
    </lineage>
</organism>
<dbReference type="Gene3D" id="3.40.190.150">
    <property type="entry name" value="Bordetella uptake gene, domain 1"/>
    <property type="match status" value="1"/>
</dbReference>
<keyword evidence="2" id="KW-1185">Reference proteome</keyword>
<keyword evidence="1" id="KW-0614">Plasmid</keyword>
<sequence length="337" mass="35936">MSDRQYRISRRSFLASTTIGITALAGCNNNSGQVGAAYPSESLSCIVPFGQGGGTDTYARQIMPKLSEVLDVSVAIRNAPGASSLKGTGELVQTESDGYSFGVFNPPSTPISYLVYQPSWDIRSLVPVCTYGQTPYAVFARSELGVEGLRDLVERYRTDELSIFSGLGRGGIVHVAANVMRTEYNLEYDRYVSYGGGGPAIRAAVSGEVPIVATTDTAASGAVASGDLEPITILSSRGSSIFPDAPSPSDEGFSSIDYIGQLTRCMFLPPGTDTGKRATLEQAVQTALQKNSAQKWAKQTGNTVEFGDHEAARNALKRSLDTIQQRINIDEIMNGDT</sequence>
<dbReference type="KEGG" id="haad:MW046_13730"/>
<protein>
    <submittedName>
        <fullName evidence="1">Tripartite tricarboxylate transporter substrate binding protein</fullName>
    </submittedName>
</protein>
<name>A0A8U0A6K4_9EURY</name>